<dbReference type="RefSeq" id="WP_006048576.1">
    <property type="nucleotide sequence ID" value="NZ_ABLD01000004.1"/>
</dbReference>
<keyword evidence="3" id="KW-1185">Reference proteome</keyword>
<dbReference type="EMBL" id="ABLD01000004">
    <property type="protein sequence ID" value="EDT11491.1"/>
    <property type="molecule type" value="Genomic_DNA"/>
</dbReference>
<evidence type="ECO:0000313" key="2">
    <source>
        <dbReference type="EMBL" id="EDT11491.1"/>
    </source>
</evidence>
<gene>
    <name evidence="2" type="ORF">BgramDRAFT_2016</name>
</gene>
<dbReference type="InterPro" id="IPR021267">
    <property type="entry name" value="DUF2844"/>
</dbReference>
<accession>B1FXF2</accession>
<protein>
    <recommendedName>
        <fullName evidence="4">DUF2844 domain-containing protein</fullName>
    </recommendedName>
</protein>
<comment type="caution">
    <text evidence="2">The sequence shown here is derived from an EMBL/GenBank/DDBJ whole genome shotgun (WGS) entry which is preliminary data.</text>
</comment>
<keyword evidence="1" id="KW-0732">Signal</keyword>
<dbReference type="OrthoDB" id="7561239at2"/>
<dbReference type="Proteomes" id="UP000005045">
    <property type="component" value="Unassembled WGS sequence"/>
</dbReference>
<proteinExistence type="predicted"/>
<feature type="signal peptide" evidence="1">
    <location>
        <begin position="1"/>
        <end position="20"/>
    </location>
</feature>
<dbReference type="AlphaFoldDB" id="B1FXF2"/>
<evidence type="ECO:0000256" key="1">
    <source>
        <dbReference type="SAM" id="SignalP"/>
    </source>
</evidence>
<sequence>MRLIKIAMLAATLLPLSSFAALGGAPVANASAPLVLRAAASQSVLDSASGSPAAGSQPASAVTATAPYTMRQSVDANGVTIREYLLPANVVFAVTWQGPIRPNMRALLGSYFTNYVAAGQTGVRGSGPLIEGNDDFRIESAGRLGNFSGMAWLPRLLPAGVRPGDLE</sequence>
<evidence type="ECO:0000313" key="3">
    <source>
        <dbReference type="Proteomes" id="UP000005045"/>
    </source>
</evidence>
<reference evidence="2 3" key="1">
    <citation type="submission" date="2008-03" db="EMBL/GenBank/DDBJ databases">
        <title>Sequencing of the draft genome and assembly of Burkholderia graminis C4D1M.</title>
        <authorList>
            <consortium name="US DOE Joint Genome Institute (JGI-PGF)"/>
            <person name="Copeland A."/>
            <person name="Lucas S."/>
            <person name="Lapidus A."/>
            <person name="Glavina del Rio T."/>
            <person name="Dalin E."/>
            <person name="Tice H."/>
            <person name="Bruce D."/>
            <person name="Goodwin L."/>
            <person name="Pitluck S."/>
            <person name="Larimer F."/>
            <person name="Land M.L."/>
            <person name="Hauser L."/>
            <person name="Tiedje J."/>
            <person name="Richardson P."/>
        </authorList>
    </citation>
    <scope>NUCLEOTIDE SEQUENCE [LARGE SCALE GENOMIC DNA]</scope>
    <source>
        <strain evidence="3">ATCC 700544 / DSM 17151 / LMG 18924 / NCIMB 13744 / C4D1M</strain>
    </source>
</reference>
<name>B1FXF2_PARG4</name>
<organism evidence="2 3">
    <name type="scientific">Paraburkholderia graminis (strain ATCC 700544 / DSM 17151 / LMG 18924 / NCIMB 13744 / C4D1M)</name>
    <dbReference type="NCBI Taxonomy" id="396598"/>
    <lineage>
        <taxon>Bacteria</taxon>
        <taxon>Pseudomonadati</taxon>
        <taxon>Pseudomonadota</taxon>
        <taxon>Betaproteobacteria</taxon>
        <taxon>Burkholderiales</taxon>
        <taxon>Burkholderiaceae</taxon>
        <taxon>Paraburkholderia</taxon>
    </lineage>
</organism>
<feature type="chain" id="PRO_5044481380" description="DUF2844 domain-containing protein" evidence="1">
    <location>
        <begin position="21"/>
        <end position="167"/>
    </location>
</feature>
<evidence type="ECO:0008006" key="4">
    <source>
        <dbReference type="Google" id="ProtNLM"/>
    </source>
</evidence>
<dbReference type="Pfam" id="PF11005">
    <property type="entry name" value="DUF2844"/>
    <property type="match status" value="1"/>
</dbReference>